<dbReference type="Proteomes" id="UP001652661">
    <property type="component" value="Chromosome 2L"/>
</dbReference>
<evidence type="ECO:0000259" key="2">
    <source>
        <dbReference type="Pfam" id="PF03399"/>
    </source>
</evidence>
<gene>
    <name evidence="4 5" type="primary">LOC108081331</name>
</gene>
<accession>A0ABM4G9J6</accession>
<dbReference type="Gene3D" id="1.25.40.990">
    <property type="match status" value="1"/>
</dbReference>
<feature type="region of interest" description="Disordered" evidence="1">
    <location>
        <begin position="1"/>
        <end position="39"/>
    </location>
</feature>
<dbReference type="RefSeq" id="XP_041632102.1">
    <property type="nucleotide sequence ID" value="XM_041776168.2"/>
</dbReference>
<dbReference type="InterPro" id="IPR005062">
    <property type="entry name" value="SAC3/GANP/THP3_conserved"/>
</dbReference>
<feature type="compositionally biased region" description="Polar residues" evidence="1">
    <location>
        <begin position="13"/>
        <end position="28"/>
    </location>
</feature>
<sequence length="151" mass="16974">MFHNAGGCAATGSADQITDSPSGRTTPSEVPAGAVGPKQRFKMPQAKDMRTEQSLTKTVEYLLKDIILDTRKPYNVVYDRLRAVRREIVIQMFDARQTIPSSCRSLLQIFTHAYNNKQLTVPAPYFRSLLARLLHRRPPHQHPTAPLACQS</sequence>
<name>A0ABM4G9J6_DROKI</name>
<dbReference type="GeneID" id="108081331"/>
<dbReference type="RefSeq" id="XP_070139391.1">
    <property type="nucleotide sequence ID" value="XM_070283290.1"/>
</dbReference>
<evidence type="ECO:0000313" key="4">
    <source>
        <dbReference type="RefSeq" id="XP_041632102.1"/>
    </source>
</evidence>
<reference evidence="3 4" key="1">
    <citation type="submission" date="2025-05" db="UniProtKB">
        <authorList>
            <consortium name="RefSeq"/>
        </authorList>
    </citation>
    <scope>NUCLEOTIDE SEQUENCE [LARGE SCALE GENOMIC DNA]</scope>
    <source>
        <strain evidence="3 4">14028-0561.14</strain>
        <tissue evidence="4 5">Whole fly</tissue>
    </source>
</reference>
<protein>
    <submittedName>
        <fullName evidence="4 5">Uncharacterized protein isoform X2</fullName>
    </submittedName>
</protein>
<evidence type="ECO:0000313" key="3">
    <source>
        <dbReference type="Proteomes" id="UP001652661"/>
    </source>
</evidence>
<evidence type="ECO:0000256" key="1">
    <source>
        <dbReference type="SAM" id="MobiDB-lite"/>
    </source>
</evidence>
<organism evidence="3 5">
    <name type="scientific">Drosophila kikkawai</name>
    <name type="common">Fruit fly</name>
    <dbReference type="NCBI Taxonomy" id="30033"/>
    <lineage>
        <taxon>Eukaryota</taxon>
        <taxon>Metazoa</taxon>
        <taxon>Ecdysozoa</taxon>
        <taxon>Arthropoda</taxon>
        <taxon>Hexapoda</taxon>
        <taxon>Insecta</taxon>
        <taxon>Pterygota</taxon>
        <taxon>Neoptera</taxon>
        <taxon>Endopterygota</taxon>
        <taxon>Diptera</taxon>
        <taxon>Brachycera</taxon>
        <taxon>Muscomorpha</taxon>
        <taxon>Ephydroidea</taxon>
        <taxon>Drosophilidae</taxon>
        <taxon>Drosophila</taxon>
        <taxon>Sophophora</taxon>
    </lineage>
</organism>
<evidence type="ECO:0000313" key="5">
    <source>
        <dbReference type="RefSeq" id="XP_070139391.1"/>
    </source>
</evidence>
<proteinExistence type="predicted"/>
<feature type="domain" description="SAC3/GANP/THP3 conserved" evidence="2">
    <location>
        <begin position="42"/>
        <end position="99"/>
    </location>
</feature>
<keyword evidence="3" id="KW-1185">Reference proteome</keyword>
<dbReference type="Pfam" id="PF03399">
    <property type="entry name" value="SAC3_GANP"/>
    <property type="match status" value="1"/>
</dbReference>